<reference evidence="1 2" key="1">
    <citation type="submission" date="2017-09" db="EMBL/GenBank/DDBJ databases">
        <title>Complete genome sequence of Janthinobacterium svalbardensis PAMC 27463.</title>
        <authorList>
            <person name="Cho Y.-J."/>
            <person name="Cho A."/>
            <person name="Kim O.-S."/>
            <person name="Lee J.-I."/>
        </authorList>
    </citation>
    <scope>NUCLEOTIDE SEQUENCE [LARGE SCALE GENOMIC DNA]</scope>
    <source>
        <strain evidence="1 2">PAMC 27463</strain>
    </source>
</reference>
<protein>
    <submittedName>
        <fullName evidence="1">Uncharacterized protein</fullName>
    </submittedName>
</protein>
<dbReference type="KEGG" id="jsv:CNX70_00025"/>
<dbReference type="AlphaFoldDB" id="A0A290WQ57"/>
<evidence type="ECO:0000313" key="1">
    <source>
        <dbReference type="EMBL" id="ATD58756.1"/>
    </source>
</evidence>
<sequence>MKAQWPFTIRALAAKMKTQLFTPDSFDGFVIERVRDDSIEAHYIEKLNYKETVTDPFGNEESFDRITYRRIDFTFFSEFPHIELRDAHRSTREFLSKVLELCNFSVAVEPINVDLLLWVEILQKQLGKKVIVDSLQVAGLELEPEISAKILLKGGKDVRDALKQLSGKRKSTLEKIQVKIPVGQLVFPIHMSNSGIARIPEEHLNDYIRIVRQSLTANP</sequence>
<organism evidence="1 2">
    <name type="scientific">Janthinobacterium svalbardensis</name>
    <dbReference type="NCBI Taxonomy" id="368607"/>
    <lineage>
        <taxon>Bacteria</taxon>
        <taxon>Pseudomonadati</taxon>
        <taxon>Pseudomonadota</taxon>
        <taxon>Betaproteobacteria</taxon>
        <taxon>Burkholderiales</taxon>
        <taxon>Oxalobacteraceae</taxon>
        <taxon>Janthinobacterium</taxon>
    </lineage>
</organism>
<gene>
    <name evidence="1" type="ORF">CNX70_00025</name>
</gene>
<dbReference type="Proteomes" id="UP000218437">
    <property type="component" value="Chromosome"/>
</dbReference>
<dbReference type="EMBL" id="CP023422">
    <property type="protein sequence ID" value="ATD58756.1"/>
    <property type="molecule type" value="Genomic_DNA"/>
</dbReference>
<name>A0A290WQ57_9BURK</name>
<keyword evidence="2" id="KW-1185">Reference proteome</keyword>
<proteinExistence type="predicted"/>
<accession>A0A290WQ57</accession>
<evidence type="ECO:0000313" key="2">
    <source>
        <dbReference type="Proteomes" id="UP000218437"/>
    </source>
</evidence>